<keyword evidence="1" id="KW-0732">Signal</keyword>
<reference evidence="3 4" key="1">
    <citation type="submission" date="2015-03" db="EMBL/GenBank/DDBJ databases">
        <title>RNA-seq based gene annotation and comparative genomics of four Zymoseptoria species reveal species-specific pathogenicity related genes and transposable element activity.</title>
        <authorList>
            <person name="Grandaubert J."/>
            <person name="Bhattacharyya A."/>
            <person name="Stukenbrock E.H."/>
        </authorList>
    </citation>
    <scope>NUCLEOTIDE SEQUENCE [LARGE SCALE GENOMIC DNA]</scope>
    <source>
        <strain evidence="3 4">Zb18110</strain>
    </source>
</reference>
<dbReference type="AlphaFoldDB" id="A0A0F4GMB5"/>
<gene>
    <name evidence="3" type="ORF">TI39_contig427g00005</name>
</gene>
<proteinExistence type="predicted"/>
<evidence type="ECO:0000259" key="2">
    <source>
        <dbReference type="PROSITE" id="PS51144"/>
    </source>
</evidence>
<sequence length="268" mass="29651">MGLTFILGLLVASSLVIACADHLSKRSDEVVEGAERSWLYVSANDWGRQDSRWELCHIGKQQSPVAILSTHSLAANASVSWSYTAISGNYSNWGYGPTFTVDTAQNKSATFSFETSAKGPETVYFAGWHTHTPSEHTVDGVRSQAELHFVHTKADGTPRAVVAFRIRAGGKASEFIEQLPPYHGYMSADKVKDVEIDLGLAMEEVGGFEHFWSYDGSLTSPPCTEGKRWFLAREELEVSDDQMVDLLKASTYSARPLNDVWRHGIEEL</sequence>
<dbReference type="STRING" id="1047168.A0A0F4GMB5"/>
<dbReference type="CDD" id="cd03124">
    <property type="entry name" value="alpha_CA_prokaryotic_like"/>
    <property type="match status" value="1"/>
</dbReference>
<evidence type="ECO:0000256" key="1">
    <source>
        <dbReference type="SAM" id="SignalP"/>
    </source>
</evidence>
<dbReference type="PANTHER" id="PTHR18952">
    <property type="entry name" value="CARBONIC ANHYDRASE"/>
    <property type="match status" value="1"/>
</dbReference>
<dbReference type="SUPFAM" id="SSF51069">
    <property type="entry name" value="Carbonic anhydrase"/>
    <property type="match status" value="1"/>
</dbReference>
<dbReference type="GO" id="GO:0008270">
    <property type="term" value="F:zinc ion binding"/>
    <property type="evidence" value="ECO:0007669"/>
    <property type="project" value="InterPro"/>
</dbReference>
<dbReference type="OrthoDB" id="429145at2759"/>
<feature type="chain" id="PRO_5002468947" evidence="1">
    <location>
        <begin position="21"/>
        <end position="268"/>
    </location>
</feature>
<evidence type="ECO:0000313" key="3">
    <source>
        <dbReference type="EMBL" id="KJX98212.1"/>
    </source>
</evidence>
<feature type="signal peptide" evidence="1">
    <location>
        <begin position="1"/>
        <end position="20"/>
    </location>
</feature>
<dbReference type="InterPro" id="IPR036398">
    <property type="entry name" value="CA_dom_sf"/>
</dbReference>
<dbReference type="Proteomes" id="UP000033647">
    <property type="component" value="Unassembled WGS sequence"/>
</dbReference>
<evidence type="ECO:0000313" key="4">
    <source>
        <dbReference type="Proteomes" id="UP000033647"/>
    </source>
</evidence>
<keyword evidence="4" id="KW-1185">Reference proteome</keyword>
<dbReference type="PROSITE" id="PS51144">
    <property type="entry name" value="ALPHA_CA_2"/>
    <property type="match status" value="1"/>
</dbReference>
<dbReference type="EMBL" id="LAFY01000419">
    <property type="protein sequence ID" value="KJX98212.1"/>
    <property type="molecule type" value="Genomic_DNA"/>
</dbReference>
<organism evidence="3 4">
    <name type="scientific">Zymoseptoria brevis</name>
    <dbReference type="NCBI Taxonomy" id="1047168"/>
    <lineage>
        <taxon>Eukaryota</taxon>
        <taxon>Fungi</taxon>
        <taxon>Dikarya</taxon>
        <taxon>Ascomycota</taxon>
        <taxon>Pezizomycotina</taxon>
        <taxon>Dothideomycetes</taxon>
        <taxon>Dothideomycetidae</taxon>
        <taxon>Mycosphaerellales</taxon>
        <taxon>Mycosphaerellaceae</taxon>
        <taxon>Zymoseptoria</taxon>
    </lineage>
</organism>
<dbReference type="SMART" id="SM01057">
    <property type="entry name" value="Carb_anhydrase"/>
    <property type="match status" value="1"/>
</dbReference>
<accession>A0A0F4GMB5</accession>
<name>A0A0F4GMB5_9PEZI</name>
<dbReference type="InterPro" id="IPR001148">
    <property type="entry name" value="CA_dom"/>
</dbReference>
<dbReference type="PANTHER" id="PTHR18952:SF274">
    <property type="entry name" value="ALPHA-CARBONIC ANHYDRASE DOMAIN-CONTAINING PROTEIN"/>
    <property type="match status" value="1"/>
</dbReference>
<dbReference type="Pfam" id="PF00194">
    <property type="entry name" value="Carb_anhydrase"/>
    <property type="match status" value="1"/>
</dbReference>
<feature type="domain" description="Alpha-carbonic anhydrase" evidence="2">
    <location>
        <begin position="36"/>
        <end position="268"/>
    </location>
</feature>
<dbReference type="Gene3D" id="3.10.200.10">
    <property type="entry name" value="Alpha carbonic anhydrase"/>
    <property type="match status" value="1"/>
</dbReference>
<dbReference type="InterPro" id="IPR041891">
    <property type="entry name" value="Alpha_CA_prokaryot-like"/>
</dbReference>
<dbReference type="InterPro" id="IPR023561">
    <property type="entry name" value="Carbonic_anhydrase_a-class"/>
</dbReference>
<dbReference type="GO" id="GO:0004089">
    <property type="term" value="F:carbonate dehydratase activity"/>
    <property type="evidence" value="ECO:0007669"/>
    <property type="project" value="InterPro"/>
</dbReference>
<protein>
    <submittedName>
        <fullName evidence="3">Carbonic anhydrase like protein</fullName>
    </submittedName>
</protein>
<comment type="caution">
    <text evidence="3">The sequence shown here is derived from an EMBL/GenBank/DDBJ whole genome shotgun (WGS) entry which is preliminary data.</text>
</comment>